<gene>
    <name evidence="2" type="ORF">F7R26_017355</name>
</gene>
<evidence type="ECO:0000313" key="2">
    <source>
        <dbReference type="EMBL" id="QOT75911.1"/>
    </source>
</evidence>
<dbReference type="InterPro" id="IPR029063">
    <property type="entry name" value="SAM-dependent_MTases_sf"/>
</dbReference>
<name>A0A643FVE9_9BURK</name>
<dbReference type="EMBL" id="CP062803">
    <property type="protein sequence ID" value="QOT75911.1"/>
    <property type="molecule type" value="Genomic_DNA"/>
</dbReference>
<dbReference type="GeneID" id="98402686"/>
<dbReference type="GO" id="GO:0008168">
    <property type="term" value="F:methyltransferase activity"/>
    <property type="evidence" value="ECO:0007669"/>
    <property type="project" value="UniProtKB-KW"/>
</dbReference>
<reference evidence="2 3" key="1">
    <citation type="submission" date="2020-10" db="EMBL/GenBank/DDBJ databases">
        <title>Complete genome sequence of Cupriavidus basilensis CCUG 49340T.</title>
        <authorList>
            <person name="Salva-Serra F."/>
            <person name="Donoso R.A."/>
            <person name="Cho K.H."/>
            <person name="Yoo J.A."/>
            <person name="Lee K."/>
            <person name="Yoon S.-H."/>
            <person name="Perez-Pantoja D."/>
            <person name="Moore E.R.B."/>
        </authorList>
    </citation>
    <scope>NUCLEOTIDE SEQUENCE [LARGE SCALE GENOMIC DNA]</scope>
    <source>
        <strain evidence="3">CCUG 49340</strain>
    </source>
</reference>
<dbReference type="GO" id="GO:0032259">
    <property type="term" value="P:methylation"/>
    <property type="evidence" value="ECO:0007669"/>
    <property type="project" value="UniProtKB-KW"/>
</dbReference>
<dbReference type="InterPro" id="IPR041698">
    <property type="entry name" value="Methyltransf_25"/>
</dbReference>
<sequence length="463" mass="52535">MYSQTQIDPVVSFRNSQGEQVRGTIINLQRKALVMEIYNPYSIVQVSEVLSELSVRMGSKNAYLGKAVVMSLVNTGLTAVVSLTLIDEWRELSDLPNEPKSVGREAELFINDWDARFNIRRDYQIVVNEMRAFLSEVSRWVEQVDLTENLPKTDGRLREDVFYELATPIMLKVKTYLDRLEGEAEQVDAEIAPVHRTYAQSALHPLLLRAPFVYRTFTKPLGYAGDYEMVNQILNDPQQGPTTYFQIVNTAFLKAAVATAHRNRIDLLVDFLSRQADAARAAGRPFRILNVGCGPAFEIQRFVREYPQPELLSFQLVDFSEETLAYTKSSIEGSAASAGHTVSVEMVHQSVHELLKRKIAPDDAGLREFDAVYCAGLFDYLSDKVCSRLLSYFAARTRPGGQLLVTNVHSDNPEKFGMEHLLEWYLIYRDEARMSMLLPEQSRDHKLYVDQTGVNVFAEAIIL</sequence>
<dbReference type="Gene3D" id="3.40.50.150">
    <property type="entry name" value="Vaccinia Virus protein VP39"/>
    <property type="match status" value="1"/>
</dbReference>
<dbReference type="Proteomes" id="UP000397656">
    <property type="component" value="Chromosome 1"/>
</dbReference>
<dbReference type="AlphaFoldDB" id="A0A643FVE9"/>
<dbReference type="Pfam" id="PF13649">
    <property type="entry name" value="Methyltransf_25"/>
    <property type="match status" value="1"/>
</dbReference>
<keyword evidence="2" id="KW-0808">Transferase</keyword>
<protein>
    <submittedName>
        <fullName evidence="2">Class I SAM-dependent methyltransferase</fullName>
    </submittedName>
</protein>
<keyword evidence="2" id="KW-0489">Methyltransferase</keyword>
<dbReference type="SUPFAM" id="SSF53335">
    <property type="entry name" value="S-adenosyl-L-methionine-dependent methyltransferases"/>
    <property type="match status" value="1"/>
</dbReference>
<accession>A0A643FVE9</accession>
<organism evidence="2 3">
    <name type="scientific">Cupriavidus basilensis</name>
    <dbReference type="NCBI Taxonomy" id="68895"/>
    <lineage>
        <taxon>Bacteria</taxon>
        <taxon>Pseudomonadati</taxon>
        <taxon>Pseudomonadota</taxon>
        <taxon>Betaproteobacteria</taxon>
        <taxon>Burkholderiales</taxon>
        <taxon>Burkholderiaceae</taxon>
        <taxon>Cupriavidus</taxon>
    </lineage>
</organism>
<feature type="domain" description="Methyltransferase" evidence="1">
    <location>
        <begin position="288"/>
        <end position="401"/>
    </location>
</feature>
<evidence type="ECO:0000313" key="3">
    <source>
        <dbReference type="Proteomes" id="UP000397656"/>
    </source>
</evidence>
<evidence type="ECO:0000259" key="1">
    <source>
        <dbReference type="Pfam" id="PF13649"/>
    </source>
</evidence>
<proteinExistence type="predicted"/>
<dbReference type="RefSeq" id="WP_150985950.1">
    <property type="nucleotide sequence ID" value="NZ_CP062803.1"/>
</dbReference>